<dbReference type="EMBL" id="JANUHC010000001">
    <property type="protein sequence ID" value="MCS0628249.1"/>
    <property type="molecule type" value="Genomic_DNA"/>
</dbReference>
<gene>
    <name evidence="1" type="ORF">NX786_02685</name>
</gene>
<dbReference type="Pfam" id="PF00232">
    <property type="entry name" value="Glyco_hydro_1"/>
    <property type="match status" value="1"/>
</dbReference>
<comment type="caution">
    <text evidence="1">The sequence shown here is derived from an EMBL/GenBank/DDBJ whole genome shotgun (WGS) entry which is preliminary data.</text>
</comment>
<dbReference type="InterPro" id="IPR017853">
    <property type="entry name" value="GH"/>
</dbReference>
<evidence type="ECO:0000313" key="1">
    <source>
        <dbReference type="EMBL" id="MCS0628249.1"/>
    </source>
</evidence>
<evidence type="ECO:0000313" key="2">
    <source>
        <dbReference type="Proteomes" id="UP001165263"/>
    </source>
</evidence>
<dbReference type="RefSeq" id="WP_259447495.1">
    <property type="nucleotide sequence ID" value="NZ_CP119520.1"/>
</dbReference>
<dbReference type="InterPro" id="IPR001360">
    <property type="entry name" value="Glyco_hydro_1"/>
</dbReference>
<accession>A0ABT2BUZ3</accession>
<dbReference type="PANTHER" id="PTHR12631">
    <property type="entry name" value="ALPHA-L-IDURONIDASE"/>
    <property type="match status" value="1"/>
</dbReference>
<dbReference type="InterPro" id="IPR051923">
    <property type="entry name" value="Glycosyl_Hydrolase_39"/>
</dbReference>
<sequence length="453" mass="53445">MVQRLRARWRLEVQVTTSTTLPMWTGRQHGHALPDRERPVHGCHPLSPARLMRSFSFCTGIENSAPVIRDEHGARCRIDQMAASGHDRRWREDFQLVHELGLRCLRYGPPYYRTHIGPGRYDWSFADETFAELARLDITPIADLCHFGVPDWLDNFQNPDFAHYFAEYAEAFARRYPWVWLYTPVNEMLVTAEYSALRGFWNERLSNGHAFVSALSNIVEANIRASEAICRCGRPWFVQSEATRYYHPYDPEAAERTEYLNAHRFLSLDLNYARMPSPRLVDYLFDHGMPPAKLDYFMKRNIRPSCIMGTDYYETSESVVFPDGRTSHSNVLGYYGLTRQYHDRYRLPIMLTETNQVDGLNAVHWLERQWANVLRLRQEGYPIIGFSWYSLTDQVDWDIDLRERRGNVTENGLFDMDRRIRAVGVEYRRIVRDWSNALDVEERRRTWQGERHD</sequence>
<dbReference type="PANTHER" id="PTHR12631:SF10">
    <property type="entry name" value="BETA-XYLOSIDASE-LIKE PROTEIN-RELATED"/>
    <property type="match status" value="1"/>
</dbReference>
<reference evidence="1" key="1">
    <citation type="submission" date="2022-08" db="EMBL/GenBank/DDBJ databases">
        <title>Reclassification of Massilia species as members of the genera Telluria, Duganella, Pseudoduganella, Mokoshia gen. nov. and Zemynaea gen. nov. using orthogonal and non-orthogonal genome-based approaches.</title>
        <authorList>
            <person name="Bowman J.P."/>
        </authorList>
    </citation>
    <scope>NUCLEOTIDE SEQUENCE</scope>
    <source>
        <strain evidence="1">LMG 11547</strain>
    </source>
</reference>
<proteinExistence type="predicted"/>
<organism evidence="1 2">
    <name type="scientific">Telluria mixta</name>
    <dbReference type="NCBI Taxonomy" id="34071"/>
    <lineage>
        <taxon>Bacteria</taxon>
        <taxon>Pseudomonadati</taxon>
        <taxon>Pseudomonadota</taxon>
        <taxon>Betaproteobacteria</taxon>
        <taxon>Burkholderiales</taxon>
        <taxon>Oxalobacteraceae</taxon>
        <taxon>Telluria group</taxon>
        <taxon>Telluria</taxon>
    </lineage>
</organism>
<dbReference type="Gene3D" id="3.20.20.80">
    <property type="entry name" value="Glycosidases"/>
    <property type="match status" value="1"/>
</dbReference>
<dbReference type="SUPFAM" id="SSF51445">
    <property type="entry name" value="(Trans)glycosidases"/>
    <property type="match status" value="1"/>
</dbReference>
<name>A0ABT2BUZ3_9BURK</name>
<dbReference type="Proteomes" id="UP001165263">
    <property type="component" value="Unassembled WGS sequence"/>
</dbReference>
<keyword evidence="2" id="KW-1185">Reference proteome</keyword>
<protein>
    <submittedName>
        <fullName evidence="1">Family 1 glycosylhydrolase</fullName>
    </submittedName>
</protein>